<proteinExistence type="predicted"/>
<dbReference type="SUPFAM" id="SSF53649">
    <property type="entry name" value="Alkaline phosphatase-like"/>
    <property type="match status" value="1"/>
</dbReference>
<accession>A0A561EWF9</accession>
<comment type="caution">
    <text evidence="2">The sequence shown here is derived from an EMBL/GenBank/DDBJ whole genome shotgun (WGS) entry which is preliminary data.</text>
</comment>
<dbReference type="Proteomes" id="UP000318416">
    <property type="component" value="Unassembled WGS sequence"/>
</dbReference>
<dbReference type="Gene3D" id="3.40.720.10">
    <property type="entry name" value="Alkaline Phosphatase, subunit A"/>
    <property type="match status" value="2"/>
</dbReference>
<protein>
    <submittedName>
        <fullName evidence="2">Putative AlkP superfamily pyrophosphatase or phosphodiesterase</fullName>
    </submittedName>
</protein>
<dbReference type="AlphaFoldDB" id="A0A561EWF9"/>
<sequence length="491" mass="50823">MTIRSKPKSVLFTAAVALLAAAAAPAGAADLGQHAHRDRHVLMISIDGLHADDLSAWVAQHPGSALARLARRGTTYTDARSSQPSDSFPGILALTTGGTPRSTGVYYDDSYDRTLSPAGSDCRTVGTEVVFDEAVDRDPAALDAGGGIDPAKLPLDPAKGCTPVYPHSFLRTNTVFEVARSAGLTTAWADKHPAYDLLNGPSGTGVQDAYNPEIAATDGTVAGTIAYDALKVAAVRNQIDGRDHTGTRAQPVPAVFGLNFQAVSVAQKTAGYAPKGAFSPQIADALAQTDAAIGSLTAELHARGLDRRTEIVLSAKHGQSPVDRSQLRIVDKKLLAAVVNGVRPGLLAQATADDVALLWLTDGGQAEAVAAALRAHAAELNLDQLLVGPALARQFGNPATDARTPDVVVLPKPGTVYTKPSATKVAEHGGFTADDTHVALLVAGPGGEGERVDTRVSTAQVAPSILKFLGLDPRALASVRAEGTRVLPEGE</sequence>
<evidence type="ECO:0000313" key="3">
    <source>
        <dbReference type="Proteomes" id="UP000318416"/>
    </source>
</evidence>
<feature type="signal peptide" evidence="1">
    <location>
        <begin position="1"/>
        <end position="28"/>
    </location>
</feature>
<keyword evidence="3" id="KW-1185">Reference proteome</keyword>
<dbReference type="Gene3D" id="3.30.1360.150">
    <property type="match status" value="1"/>
</dbReference>
<gene>
    <name evidence="2" type="ORF">FB465_5095</name>
</gene>
<reference evidence="2 3" key="1">
    <citation type="submission" date="2019-06" db="EMBL/GenBank/DDBJ databases">
        <title>Sequencing the genomes of 1000 actinobacteria strains.</title>
        <authorList>
            <person name="Klenk H.-P."/>
        </authorList>
    </citation>
    <scope>NUCLEOTIDE SEQUENCE [LARGE SCALE GENOMIC DNA]</scope>
    <source>
        <strain evidence="2 3">DSM 41649</strain>
    </source>
</reference>
<evidence type="ECO:0000256" key="1">
    <source>
        <dbReference type="SAM" id="SignalP"/>
    </source>
</evidence>
<evidence type="ECO:0000313" key="2">
    <source>
        <dbReference type="EMBL" id="TWE19954.1"/>
    </source>
</evidence>
<dbReference type="EMBL" id="VIVR01000001">
    <property type="protein sequence ID" value="TWE19954.1"/>
    <property type="molecule type" value="Genomic_DNA"/>
</dbReference>
<keyword evidence="1" id="KW-0732">Signal</keyword>
<feature type="chain" id="PRO_5022095324" evidence="1">
    <location>
        <begin position="29"/>
        <end position="491"/>
    </location>
</feature>
<dbReference type="RefSeq" id="WP_246192820.1">
    <property type="nucleotide sequence ID" value="NZ_BAAABR010000060.1"/>
</dbReference>
<organism evidence="2 3">
    <name type="scientific">Kitasatospora atroaurantiaca</name>
    <dbReference type="NCBI Taxonomy" id="285545"/>
    <lineage>
        <taxon>Bacteria</taxon>
        <taxon>Bacillati</taxon>
        <taxon>Actinomycetota</taxon>
        <taxon>Actinomycetes</taxon>
        <taxon>Kitasatosporales</taxon>
        <taxon>Streptomycetaceae</taxon>
        <taxon>Kitasatospora</taxon>
    </lineage>
</organism>
<name>A0A561EWF9_9ACTN</name>
<dbReference type="PANTHER" id="PTHR10151">
    <property type="entry name" value="ECTONUCLEOTIDE PYROPHOSPHATASE/PHOSPHODIESTERASE"/>
    <property type="match status" value="1"/>
</dbReference>
<dbReference type="GO" id="GO:0016787">
    <property type="term" value="F:hydrolase activity"/>
    <property type="evidence" value="ECO:0007669"/>
    <property type="project" value="UniProtKB-ARBA"/>
</dbReference>
<dbReference type="PANTHER" id="PTHR10151:SF120">
    <property type="entry name" value="BIS(5'-ADENOSYL)-TRIPHOSPHATASE"/>
    <property type="match status" value="1"/>
</dbReference>
<dbReference type="InterPro" id="IPR002591">
    <property type="entry name" value="Phosphodiest/P_Trfase"/>
</dbReference>
<dbReference type="Pfam" id="PF01663">
    <property type="entry name" value="Phosphodiest"/>
    <property type="match status" value="1"/>
</dbReference>
<dbReference type="InterPro" id="IPR017850">
    <property type="entry name" value="Alkaline_phosphatase_core_sf"/>
</dbReference>